<dbReference type="Proteomes" id="UP000298111">
    <property type="component" value="Unassembled WGS sequence"/>
</dbReference>
<proteinExistence type="predicted"/>
<dbReference type="GeneID" id="75184053"/>
<dbReference type="AlphaFoldDB" id="A0A8H1LKG6"/>
<accession>A0A8H1LKG6</accession>
<gene>
    <name evidence="1" type="ORF">D8771_00540</name>
</gene>
<evidence type="ECO:0000313" key="2">
    <source>
        <dbReference type="Proteomes" id="UP000298111"/>
    </source>
</evidence>
<evidence type="ECO:0000313" key="1">
    <source>
        <dbReference type="EMBL" id="TGG89436.1"/>
    </source>
</evidence>
<dbReference type="RefSeq" id="WP_135566566.1">
    <property type="nucleotide sequence ID" value="NZ_CP103060.1"/>
</dbReference>
<sequence length="98" mass="10541">MSTAKAPRAQLPACLVQGANTVDEAPALPHEPAWVGKVLQVVASGVQLVTPTGYAWIAAPGDLRPAGDDERAAYDAQVRGFWRERARLYRQLVGDSRS</sequence>
<dbReference type="EMBL" id="RCIY01000002">
    <property type="protein sequence ID" value="TGG89436.1"/>
    <property type="molecule type" value="Genomic_DNA"/>
</dbReference>
<organism evidence="1 2">
    <name type="scientific">Streptomyces albus</name>
    <dbReference type="NCBI Taxonomy" id="1888"/>
    <lineage>
        <taxon>Bacteria</taxon>
        <taxon>Bacillati</taxon>
        <taxon>Actinomycetota</taxon>
        <taxon>Actinomycetes</taxon>
        <taxon>Kitasatosporales</taxon>
        <taxon>Streptomycetaceae</taxon>
        <taxon>Streptomyces</taxon>
    </lineage>
</organism>
<comment type="caution">
    <text evidence="1">The sequence shown here is derived from an EMBL/GenBank/DDBJ whole genome shotgun (WGS) entry which is preliminary data.</text>
</comment>
<name>A0A8H1LKG6_9ACTN</name>
<reference evidence="1 2" key="1">
    <citation type="submission" date="2018-10" db="EMBL/GenBank/DDBJ databases">
        <title>Isolation of pseudouridimycin from Streptomyces albus DSM 40763.</title>
        <authorList>
            <person name="Rosenqvist P."/>
            <person name="Metsae-Ketelae M."/>
            <person name="Virta P."/>
        </authorList>
    </citation>
    <scope>NUCLEOTIDE SEQUENCE [LARGE SCALE GENOMIC DNA]</scope>
    <source>
        <strain evidence="1 2">DSM 40763</strain>
    </source>
</reference>
<protein>
    <submittedName>
        <fullName evidence="1">Uncharacterized protein</fullName>
    </submittedName>
</protein>